<evidence type="ECO:0000313" key="10">
    <source>
        <dbReference type="EMBL" id="KRL49770.1"/>
    </source>
</evidence>
<dbReference type="PROSITE" id="PS50928">
    <property type="entry name" value="ABC_TM1"/>
    <property type="match status" value="1"/>
</dbReference>
<dbReference type="EMBL" id="AZEU01000073">
    <property type="protein sequence ID" value="KRL49770.1"/>
    <property type="molecule type" value="Genomic_DNA"/>
</dbReference>
<dbReference type="SUPFAM" id="SSF161098">
    <property type="entry name" value="MetI-like"/>
    <property type="match status" value="1"/>
</dbReference>
<comment type="similarity">
    <text evidence="2">Belongs to the binding-protein-dependent transport system permease family. CysTW subfamily.</text>
</comment>
<dbReference type="OrthoDB" id="9807047at2"/>
<dbReference type="PATRIC" id="fig|1423769.4.peg.32"/>
<name>A0A0R1R504_9LACO</name>
<reference evidence="10 11" key="1">
    <citation type="journal article" date="2015" name="Genome Announc.">
        <title>Expanding the biotechnology potential of lactobacilli through comparative genomics of 213 strains and associated genera.</title>
        <authorList>
            <person name="Sun Z."/>
            <person name="Harris H.M."/>
            <person name="McCann A."/>
            <person name="Guo C."/>
            <person name="Argimon S."/>
            <person name="Zhang W."/>
            <person name="Yang X."/>
            <person name="Jeffery I.B."/>
            <person name="Cooney J.C."/>
            <person name="Kagawa T.F."/>
            <person name="Liu W."/>
            <person name="Song Y."/>
            <person name="Salvetti E."/>
            <person name="Wrobel A."/>
            <person name="Rasinkangas P."/>
            <person name="Parkhill J."/>
            <person name="Rea M.C."/>
            <person name="O'Sullivan O."/>
            <person name="Ritari J."/>
            <person name="Douillard F.P."/>
            <person name="Paul Ross R."/>
            <person name="Yang R."/>
            <person name="Briner A.E."/>
            <person name="Felis G.E."/>
            <person name="de Vos W.M."/>
            <person name="Barrangou R."/>
            <person name="Klaenhammer T.R."/>
            <person name="Caufield P.W."/>
            <person name="Cui Y."/>
            <person name="Zhang H."/>
            <person name="O'Toole P.W."/>
        </authorList>
    </citation>
    <scope>NUCLEOTIDE SEQUENCE [LARGE SCALE GENOMIC DNA]</scope>
    <source>
        <strain evidence="10 11">DSM 13343</strain>
    </source>
</reference>
<dbReference type="PANTHER" id="PTHR42929">
    <property type="entry name" value="INNER MEMBRANE ABC TRANSPORTER PERMEASE PROTEIN YDCU-RELATED-RELATED"/>
    <property type="match status" value="1"/>
</dbReference>
<evidence type="ECO:0000256" key="3">
    <source>
        <dbReference type="ARBA" id="ARBA00022448"/>
    </source>
</evidence>
<evidence type="ECO:0000259" key="9">
    <source>
        <dbReference type="PROSITE" id="PS50928"/>
    </source>
</evidence>
<feature type="transmembrane region" description="Helical" evidence="8">
    <location>
        <begin position="12"/>
        <end position="35"/>
    </location>
</feature>
<sequence>MKKSSTNVAFYVPYVLWLALFVIAPLVLIIYQSFFDINGHFTLSNYATYFSSGTYILMTFNSVFYAFVITVVTLAISYPTAYLLHYTKHKQLWILLIILPTWINLLLKAYAFIGIFSQNGGINTFLSMVGIGPKQFLFTDAAFIFVASYIEIPFMILPIFNGIEELNESFVNASRDLGAKWWQTFTKVIWPLTISGVKAGVQAVFIPSLSLFMLTRLIGGNRVITLGTAIEEHFLVTMNWGMGSTIGVVLIVAMFIIMFLTGERKKKRGRRA</sequence>
<accession>A0A0R1R504</accession>
<evidence type="ECO:0000256" key="5">
    <source>
        <dbReference type="ARBA" id="ARBA00022692"/>
    </source>
</evidence>
<protein>
    <submittedName>
        <fullName evidence="10">Spermidine putrescine ABC transporter permease protein</fullName>
    </submittedName>
</protein>
<evidence type="ECO:0000256" key="7">
    <source>
        <dbReference type="ARBA" id="ARBA00023136"/>
    </source>
</evidence>
<keyword evidence="11" id="KW-1185">Reference proteome</keyword>
<comment type="subcellular location">
    <subcellularLocation>
        <location evidence="1">Cell membrane</location>
        <topology evidence="1">Multi-pass membrane protein</topology>
    </subcellularLocation>
</comment>
<dbReference type="InterPro" id="IPR035906">
    <property type="entry name" value="MetI-like_sf"/>
</dbReference>
<dbReference type="GO" id="GO:0055085">
    <property type="term" value="P:transmembrane transport"/>
    <property type="evidence" value="ECO:0007669"/>
    <property type="project" value="InterPro"/>
</dbReference>
<dbReference type="CDD" id="cd06261">
    <property type="entry name" value="TM_PBP2"/>
    <property type="match status" value="1"/>
</dbReference>
<dbReference type="GO" id="GO:0005886">
    <property type="term" value="C:plasma membrane"/>
    <property type="evidence" value="ECO:0007669"/>
    <property type="project" value="UniProtKB-SubCell"/>
</dbReference>
<dbReference type="InterPro" id="IPR000515">
    <property type="entry name" value="MetI-like"/>
</dbReference>
<gene>
    <name evidence="10" type="ORF">FD01_GL000027</name>
</gene>
<proteinExistence type="inferred from homology"/>
<dbReference type="PANTHER" id="PTHR42929:SF1">
    <property type="entry name" value="INNER MEMBRANE ABC TRANSPORTER PERMEASE PROTEIN YDCU-RELATED"/>
    <property type="match status" value="1"/>
</dbReference>
<dbReference type="RefSeq" id="WP_054717542.1">
    <property type="nucleotide sequence ID" value="NZ_AZEU01000073.1"/>
</dbReference>
<feature type="transmembrane region" description="Helical" evidence="8">
    <location>
        <begin position="92"/>
        <end position="116"/>
    </location>
</feature>
<dbReference type="Gene3D" id="1.10.3720.10">
    <property type="entry name" value="MetI-like"/>
    <property type="match status" value="1"/>
</dbReference>
<keyword evidence="7 8" id="KW-0472">Membrane</keyword>
<evidence type="ECO:0000256" key="4">
    <source>
        <dbReference type="ARBA" id="ARBA00022475"/>
    </source>
</evidence>
<evidence type="ECO:0000256" key="8">
    <source>
        <dbReference type="SAM" id="Phobius"/>
    </source>
</evidence>
<dbReference type="Proteomes" id="UP000051790">
    <property type="component" value="Unassembled WGS sequence"/>
</dbReference>
<feature type="transmembrane region" description="Helical" evidence="8">
    <location>
        <begin position="136"/>
        <end position="160"/>
    </location>
</feature>
<comment type="caution">
    <text evidence="10">The sequence shown here is derived from an EMBL/GenBank/DDBJ whole genome shotgun (WGS) entry which is preliminary data.</text>
</comment>
<keyword evidence="4" id="KW-1003">Cell membrane</keyword>
<keyword evidence="3" id="KW-0813">Transport</keyword>
<feature type="domain" description="ABC transmembrane type-1" evidence="9">
    <location>
        <begin position="59"/>
        <end position="261"/>
    </location>
</feature>
<keyword evidence="5 8" id="KW-0812">Transmembrane</keyword>
<feature type="transmembrane region" description="Helical" evidence="8">
    <location>
        <begin position="55"/>
        <end position="80"/>
    </location>
</feature>
<evidence type="ECO:0000256" key="6">
    <source>
        <dbReference type="ARBA" id="ARBA00022989"/>
    </source>
</evidence>
<organism evidence="10 11">
    <name type="scientific">Lacticaseibacillus manihotivorans DSM 13343 = JCM 12514</name>
    <dbReference type="NCBI Taxonomy" id="1423769"/>
    <lineage>
        <taxon>Bacteria</taxon>
        <taxon>Bacillati</taxon>
        <taxon>Bacillota</taxon>
        <taxon>Bacilli</taxon>
        <taxon>Lactobacillales</taxon>
        <taxon>Lactobacillaceae</taxon>
        <taxon>Lacticaseibacillus</taxon>
    </lineage>
</organism>
<feature type="transmembrane region" description="Helical" evidence="8">
    <location>
        <begin position="238"/>
        <end position="261"/>
    </location>
</feature>
<keyword evidence="6 8" id="KW-1133">Transmembrane helix</keyword>
<evidence type="ECO:0000256" key="2">
    <source>
        <dbReference type="ARBA" id="ARBA00007069"/>
    </source>
</evidence>
<evidence type="ECO:0000313" key="11">
    <source>
        <dbReference type="Proteomes" id="UP000051790"/>
    </source>
</evidence>
<evidence type="ECO:0000256" key="1">
    <source>
        <dbReference type="ARBA" id="ARBA00004651"/>
    </source>
</evidence>
<dbReference type="AlphaFoldDB" id="A0A0R1R504"/>